<accession>A0A7W9QD50</accession>
<evidence type="ECO:0000313" key="2">
    <source>
        <dbReference type="Proteomes" id="UP000588098"/>
    </source>
</evidence>
<dbReference type="RefSeq" id="WP_184573370.1">
    <property type="nucleotide sequence ID" value="NZ_JACHJL010000009.1"/>
</dbReference>
<reference evidence="1 2" key="1">
    <citation type="submission" date="2020-08" db="EMBL/GenBank/DDBJ databases">
        <title>Genomic Encyclopedia of Type Strains, Phase III (KMG-III): the genomes of soil and plant-associated and newly described type strains.</title>
        <authorList>
            <person name="Whitman W."/>
        </authorList>
    </citation>
    <scope>NUCLEOTIDE SEQUENCE [LARGE SCALE GENOMIC DNA]</scope>
    <source>
        <strain evidence="1 2">CECT 8305</strain>
    </source>
</reference>
<proteinExistence type="predicted"/>
<protein>
    <submittedName>
        <fullName evidence="1">Uncharacterized protein</fullName>
    </submittedName>
</protein>
<gene>
    <name evidence="1" type="ORF">FHS42_003894</name>
</gene>
<name>A0A7W9QD50_9ACTN</name>
<keyword evidence="2" id="KW-1185">Reference proteome</keyword>
<sequence>MITYISTIKMIDRPVIATCPLGFSSQGTDVSSFGTSAFGTSGFGAAGFGISGVRPETLAPRPVHELRSERPIQAPAVAAVAQARTYAMAAANGAEIQTQHHQKWASRGLEPWSDPT</sequence>
<dbReference type="EMBL" id="JACHJL010000009">
    <property type="protein sequence ID" value="MBB5936817.1"/>
    <property type="molecule type" value="Genomic_DNA"/>
</dbReference>
<evidence type="ECO:0000313" key="1">
    <source>
        <dbReference type="EMBL" id="MBB5936817.1"/>
    </source>
</evidence>
<comment type="caution">
    <text evidence="1">The sequence shown here is derived from an EMBL/GenBank/DDBJ whole genome shotgun (WGS) entry which is preliminary data.</text>
</comment>
<dbReference type="Proteomes" id="UP000588098">
    <property type="component" value="Unassembled WGS sequence"/>
</dbReference>
<organism evidence="1 2">
    <name type="scientific">Streptomyces zagrosensis</name>
    <dbReference type="NCBI Taxonomy" id="1042984"/>
    <lineage>
        <taxon>Bacteria</taxon>
        <taxon>Bacillati</taxon>
        <taxon>Actinomycetota</taxon>
        <taxon>Actinomycetes</taxon>
        <taxon>Kitasatosporales</taxon>
        <taxon>Streptomycetaceae</taxon>
        <taxon>Streptomyces</taxon>
    </lineage>
</organism>
<dbReference type="AlphaFoldDB" id="A0A7W9QD50"/>